<reference evidence="1" key="1">
    <citation type="submission" date="2022-02" db="EMBL/GenBank/DDBJ databases">
        <title>Plant Genome Project.</title>
        <authorList>
            <person name="Zhang R.-G."/>
        </authorList>
    </citation>
    <scope>NUCLEOTIDE SEQUENCE</scope>
    <source>
        <strain evidence="1">AT1</strain>
    </source>
</reference>
<dbReference type="Proteomes" id="UP001062846">
    <property type="component" value="Chromosome 10"/>
</dbReference>
<evidence type="ECO:0000313" key="1">
    <source>
        <dbReference type="EMBL" id="KAI8535872.1"/>
    </source>
</evidence>
<organism evidence="1 2">
    <name type="scientific">Rhododendron molle</name>
    <name type="common">Chinese azalea</name>
    <name type="synonym">Azalea mollis</name>
    <dbReference type="NCBI Taxonomy" id="49168"/>
    <lineage>
        <taxon>Eukaryota</taxon>
        <taxon>Viridiplantae</taxon>
        <taxon>Streptophyta</taxon>
        <taxon>Embryophyta</taxon>
        <taxon>Tracheophyta</taxon>
        <taxon>Spermatophyta</taxon>
        <taxon>Magnoliopsida</taxon>
        <taxon>eudicotyledons</taxon>
        <taxon>Gunneridae</taxon>
        <taxon>Pentapetalae</taxon>
        <taxon>asterids</taxon>
        <taxon>Ericales</taxon>
        <taxon>Ericaceae</taxon>
        <taxon>Ericoideae</taxon>
        <taxon>Rhodoreae</taxon>
        <taxon>Rhododendron</taxon>
    </lineage>
</organism>
<keyword evidence="2" id="KW-1185">Reference proteome</keyword>
<name>A0ACC0M5S2_RHOML</name>
<dbReference type="EMBL" id="CM046397">
    <property type="protein sequence ID" value="KAI8535872.1"/>
    <property type="molecule type" value="Genomic_DNA"/>
</dbReference>
<gene>
    <name evidence="1" type="ORF">RHMOL_Rhmol10G0207900</name>
</gene>
<comment type="caution">
    <text evidence="1">The sequence shown here is derived from an EMBL/GenBank/DDBJ whole genome shotgun (WGS) entry which is preliminary data.</text>
</comment>
<sequence>MFDCMKSDLRPQLLLRWRHRSVHHCLSLAPSSSSVFTEMSSLLRRSNGHWRGCSNGQWRGRSFAASVPSDDASKVQKGRKRVSKDERKEMVLSFVNNHSWASYVHDANFSVATVMYELEVQYRATNAGKFPTASEARNQVGGSYYVIRKIVQELEYQSTRSSMNMRHDMKLGKVVVKVHETSEKVKEDECSTSERRHISEGGAEGDIHQRPEKPEHGANERSHSDAVLDLDVQETNREQYQQSSESDKFSRALSEKQNEELSKKPSVWGNLKTLADGIMNMWSKW</sequence>
<protein>
    <submittedName>
        <fullName evidence="1">Uncharacterized protein</fullName>
    </submittedName>
</protein>
<evidence type="ECO:0000313" key="2">
    <source>
        <dbReference type="Proteomes" id="UP001062846"/>
    </source>
</evidence>
<proteinExistence type="predicted"/>
<accession>A0ACC0M5S2</accession>